<keyword evidence="1" id="KW-0812">Transmembrane</keyword>
<protein>
    <recommendedName>
        <fullName evidence="4">Integral membrane protein</fullName>
    </recommendedName>
</protein>
<sequence length="335" mass="34387">MTAHDAPVELAERYARWLRLLPPTDRARSADEMLATYLRTVPPGRRRPTVADRLDVARYAARRWWHALGAPADVRPEASATVAWLLAAALSYAAVRALVLGVASVREGWSLSALAPLSPSWALWPVVVVALLCGSRRVAGATAAAAAALGAGALVGVVGDGERLVAVYEVGWVVAQAVVAVAALRAGARPRRRARVVTVLVLVVGSVLGLVTAADLTGVLPSGQLGLRLAGGLGVSALVGPAALALVAVLGGRVERHALPPFAAVLAVLVVGRDGGLLPGSTRWVPMTGLPLDAATLLPLVGLPVLVLVAVRLVVAAADRAAQPRRAVRPAGPPV</sequence>
<proteinExistence type="predicted"/>
<feature type="transmembrane region" description="Helical" evidence="1">
    <location>
        <begin position="165"/>
        <end position="184"/>
    </location>
</feature>
<comment type="caution">
    <text evidence="2">The sequence shown here is derived from an EMBL/GenBank/DDBJ whole genome shotgun (WGS) entry which is preliminary data.</text>
</comment>
<keyword evidence="3" id="KW-1185">Reference proteome</keyword>
<evidence type="ECO:0000313" key="2">
    <source>
        <dbReference type="EMBL" id="MDQ0425273.1"/>
    </source>
</evidence>
<evidence type="ECO:0000313" key="3">
    <source>
        <dbReference type="Proteomes" id="UP001240250"/>
    </source>
</evidence>
<dbReference type="EMBL" id="JAUSVM010000001">
    <property type="protein sequence ID" value="MDQ0425273.1"/>
    <property type="molecule type" value="Genomic_DNA"/>
</dbReference>
<feature type="transmembrane region" description="Helical" evidence="1">
    <location>
        <begin position="258"/>
        <end position="277"/>
    </location>
</feature>
<feature type="transmembrane region" description="Helical" evidence="1">
    <location>
        <begin position="82"/>
        <end position="103"/>
    </location>
</feature>
<dbReference type="Proteomes" id="UP001240250">
    <property type="component" value="Unassembled WGS sequence"/>
</dbReference>
<accession>A0ABU0GJM1</accession>
<gene>
    <name evidence="2" type="ORF">JO380_001654</name>
</gene>
<evidence type="ECO:0000256" key="1">
    <source>
        <dbReference type="SAM" id="Phobius"/>
    </source>
</evidence>
<reference evidence="2 3" key="1">
    <citation type="submission" date="2023-07" db="EMBL/GenBank/DDBJ databases">
        <title>Sequencing the genomes of 1000 actinobacteria strains.</title>
        <authorList>
            <person name="Klenk H.-P."/>
        </authorList>
    </citation>
    <scope>NUCLEOTIDE SEQUENCE [LARGE SCALE GENOMIC DNA]</scope>
    <source>
        <strain evidence="2 3">DSM 14785</strain>
    </source>
</reference>
<keyword evidence="1" id="KW-0472">Membrane</keyword>
<evidence type="ECO:0008006" key="4">
    <source>
        <dbReference type="Google" id="ProtNLM"/>
    </source>
</evidence>
<feature type="transmembrane region" description="Helical" evidence="1">
    <location>
        <begin position="109"/>
        <end position="131"/>
    </location>
</feature>
<dbReference type="RefSeq" id="WP_070319202.1">
    <property type="nucleotide sequence ID" value="NZ_JAUSVM010000001.1"/>
</dbReference>
<name>A0ABU0GJM1_9CELL</name>
<feature type="transmembrane region" description="Helical" evidence="1">
    <location>
        <begin position="229"/>
        <end position="251"/>
    </location>
</feature>
<feature type="transmembrane region" description="Helical" evidence="1">
    <location>
        <begin position="196"/>
        <end position="217"/>
    </location>
</feature>
<feature type="transmembrane region" description="Helical" evidence="1">
    <location>
        <begin position="297"/>
        <end position="318"/>
    </location>
</feature>
<feature type="transmembrane region" description="Helical" evidence="1">
    <location>
        <begin position="138"/>
        <end position="159"/>
    </location>
</feature>
<organism evidence="2 3">
    <name type="scientific">Cellulomonas iranensis</name>
    <dbReference type="NCBI Taxonomy" id="76862"/>
    <lineage>
        <taxon>Bacteria</taxon>
        <taxon>Bacillati</taxon>
        <taxon>Actinomycetota</taxon>
        <taxon>Actinomycetes</taxon>
        <taxon>Micrococcales</taxon>
        <taxon>Cellulomonadaceae</taxon>
        <taxon>Cellulomonas</taxon>
    </lineage>
</organism>
<keyword evidence="1" id="KW-1133">Transmembrane helix</keyword>